<proteinExistence type="predicted"/>
<dbReference type="InterPro" id="IPR001451">
    <property type="entry name" value="Hexapep"/>
</dbReference>
<comment type="caution">
    <text evidence="1">The sequence shown here is derived from an EMBL/GenBank/DDBJ whole genome shotgun (WGS) entry which is preliminary data.</text>
</comment>
<dbReference type="Pfam" id="PF00132">
    <property type="entry name" value="Hexapep"/>
    <property type="match status" value="1"/>
</dbReference>
<evidence type="ECO:0000313" key="1">
    <source>
        <dbReference type="EMBL" id="MCD7458287.1"/>
    </source>
</evidence>
<dbReference type="InterPro" id="IPR011004">
    <property type="entry name" value="Trimer_LpxA-like_sf"/>
</dbReference>
<gene>
    <name evidence="1" type="ORF">HAX54_037787</name>
</gene>
<dbReference type="PANTHER" id="PTHR13061:SF50">
    <property type="entry name" value="GAMMA CARBONIC ANHYDRASE 1, MITOCHONDRIAL"/>
    <property type="match status" value="1"/>
</dbReference>
<protein>
    <recommendedName>
        <fullName evidence="3">Acetyltransferase</fullName>
    </recommendedName>
</protein>
<reference evidence="1 2" key="1">
    <citation type="journal article" date="2021" name="BMC Genomics">
        <title>Datura genome reveals duplications of psychoactive alkaloid biosynthetic genes and high mutation rate following tissue culture.</title>
        <authorList>
            <person name="Rajewski A."/>
            <person name="Carter-House D."/>
            <person name="Stajich J."/>
            <person name="Litt A."/>
        </authorList>
    </citation>
    <scope>NUCLEOTIDE SEQUENCE [LARGE SCALE GENOMIC DNA]</scope>
    <source>
        <strain evidence="1">AR-01</strain>
    </source>
</reference>
<keyword evidence="2" id="KW-1185">Reference proteome</keyword>
<sequence length="162" mass="17976">MGLDFTQSRHRTLMNIFDKAPVVDKDVFVAPGGFLNLYNFSLELLVLDEEPNFCRSFLPLVTLTVSVSDLVQIYRTTPLFILAKSNIKLKVLPTIIGNNVTVGHSAVVHGCTIEDEAFIGMGATLLDGVHVEKHAMIAAGARRKQNWGFPLERYGQAIQRSF</sequence>
<evidence type="ECO:0008006" key="3">
    <source>
        <dbReference type="Google" id="ProtNLM"/>
    </source>
</evidence>
<organism evidence="1 2">
    <name type="scientific">Datura stramonium</name>
    <name type="common">Jimsonweed</name>
    <name type="synonym">Common thornapple</name>
    <dbReference type="NCBI Taxonomy" id="4076"/>
    <lineage>
        <taxon>Eukaryota</taxon>
        <taxon>Viridiplantae</taxon>
        <taxon>Streptophyta</taxon>
        <taxon>Embryophyta</taxon>
        <taxon>Tracheophyta</taxon>
        <taxon>Spermatophyta</taxon>
        <taxon>Magnoliopsida</taxon>
        <taxon>eudicotyledons</taxon>
        <taxon>Gunneridae</taxon>
        <taxon>Pentapetalae</taxon>
        <taxon>asterids</taxon>
        <taxon>lamiids</taxon>
        <taxon>Solanales</taxon>
        <taxon>Solanaceae</taxon>
        <taxon>Solanoideae</taxon>
        <taxon>Datureae</taxon>
        <taxon>Datura</taxon>
    </lineage>
</organism>
<dbReference type="PANTHER" id="PTHR13061">
    <property type="entry name" value="DYNACTIN SUBUNIT P25"/>
    <property type="match status" value="1"/>
</dbReference>
<name>A0ABS8SHE9_DATST</name>
<dbReference type="Proteomes" id="UP000823775">
    <property type="component" value="Unassembled WGS sequence"/>
</dbReference>
<dbReference type="Gene3D" id="2.160.10.10">
    <property type="entry name" value="Hexapeptide repeat proteins"/>
    <property type="match status" value="1"/>
</dbReference>
<dbReference type="SUPFAM" id="SSF51161">
    <property type="entry name" value="Trimeric LpxA-like enzymes"/>
    <property type="match status" value="1"/>
</dbReference>
<evidence type="ECO:0000313" key="2">
    <source>
        <dbReference type="Proteomes" id="UP000823775"/>
    </source>
</evidence>
<accession>A0ABS8SHE9</accession>
<dbReference type="EMBL" id="JACEIK010000510">
    <property type="protein sequence ID" value="MCD7458287.1"/>
    <property type="molecule type" value="Genomic_DNA"/>
</dbReference>
<dbReference type="InterPro" id="IPR050484">
    <property type="entry name" value="Transf_Hexapept/Carb_Anhydrase"/>
</dbReference>